<proteinExistence type="predicted"/>
<reference evidence="1" key="1">
    <citation type="submission" date="2021-06" db="EMBL/GenBank/DDBJ databases">
        <authorList>
            <person name="Kallberg Y."/>
            <person name="Tangrot J."/>
            <person name="Rosling A."/>
        </authorList>
    </citation>
    <scope>NUCLEOTIDE SEQUENCE</scope>
    <source>
        <strain evidence="1">MA453B</strain>
    </source>
</reference>
<sequence>QYSIPSLSTPSREALIPQHSQHCVYIAATRTFHESSKPFTS</sequence>
<evidence type="ECO:0000313" key="2">
    <source>
        <dbReference type="Proteomes" id="UP000789405"/>
    </source>
</evidence>
<protein>
    <submittedName>
        <fullName evidence="1">16950_t:CDS:1</fullName>
    </submittedName>
</protein>
<dbReference type="EMBL" id="CAJVPY010003869">
    <property type="protein sequence ID" value="CAG8604176.1"/>
    <property type="molecule type" value="Genomic_DNA"/>
</dbReference>
<accession>A0A9N9CI48</accession>
<dbReference type="AlphaFoldDB" id="A0A9N9CI48"/>
<keyword evidence="2" id="KW-1185">Reference proteome</keyword>
<comment type="caution">
    <text evidence="1">The sequence shown here is derived from an EMBL/GenBank/DDBJ whole genome shotgun (WGS) entry which is preliminary data.</text>
</comment>
<name>A0A9N9CI48_9GLOM</name>
<feature type="non-terminal residue" evidence="1">
    <location>
        <position position="1"/>
    </location>
</feature>
<organism evidence="1 2">
    <name type="scientific">Dentiscutata erythropus</name>
    <dbReference type="NCBI Taxonomy" id="1348616"/>
    <lineage>
        <taxon>Eukaryota</taxon>
        <taxon>Fungi</taxon>
        <taxon>Fungi incertae sedis</taxon>
        <taxon>Mucoromycota</taxon>
        <taxon>Glomeromycotina</taxon>
        <taxon>Glomeromycetes</taxon>
        <taxon>Diversisporales</taxon>
        <taxon>Gigasporaceae</taxon>
        <taxon>Dentiscutata</taxon>
    </lineage>
</organism>
<dbReference type="Proteomes" id="UP000789405">
    <property type="component" value="Unassembled WGS sequence"/>
</dbReference>
<evidence type="ECO:0000313" key="1">
    <source>
        <dbReference type="EMBL" id="CAG8604176.1"/>
    </source>
</evidence>
<gene>
    <name evidence="1" type="ORF">DERYTH_LOCUS7801</name>
</gene>